<dbReference type="VEuPathDB" id="FungiDB:BDEG_28235"/>
<dbReference type="STRING" id="403673.A0A177WYQ6"/>
<dbReference type="EMBL" id="DS022314">
    <property type="protein sequence ID" value="OAJ45068.1"/>
    <property type="molecule type" value="Genomic_DNA"/>
</dbReference>
<evidence type="ECO:0000256" key="2">
    <source>
        <dbReference type="PROSITE-ProRule" id="PRU00176"/>
    </source>
</evidence>
<feature type="domain" description="RRM" evidence="4">
    <location>
        <begin position="224"/>
        <end position="301"/>
    </location>
</feature>
<evidence type="ECO:0000313" key="6">
    <source>
        <dbReference type="Proteomes" id="UP000077115"/>
    </source>
</evidence>
<protein>
    <recommendedName>
        <fullName evidence="4">RRM domain-containing protein</fullName>
    </recommendedName>
</protein>
<evidence type="ECO:0000313" key="5">
    <source>
        <dbReference type="EMBL" id="OAJ45068.1"/>
    </source>
</evidence>
<proteinExistence type="predicted"/>
<dbReference type="SUPFAM" id="SSF54928">
    <property type="entry name" value="RNA-binding domain, RBD"/>
    <property type="match status" value="1"/>
</dbReference>
<dbReference type="PROSITE" id="PS50102">
    <property type="entry name" value="RRM"/>
    <property type="match status" value="1"/>
</dbReference>
<accession>A0A177WYQ6</accession>
<organism evidence="5 6">
    <name type="scientific">Batrachochytrium dendrobatidis (strain JEL423)</name>
    <dbReference type="NCBI Taxonomy" id="403673"/>
    <lineage>
        <taxon>Eukaryota</taxon>
        <taxon>Fungi</taxon>
        <taxon>Fungi incertae sedis</taxon>
        <taxon>Chytridiomycota</taxon>
        <taxon>Chytridiomycota incertae sedis</taxon>
        <taxon>Chytridiomycetes</taxon>
        <taxon>Rhizophydiales</taxon>
        <taxon>Rhizophydiales incertae sedis</taxon>
        <taxon>Batrachochytrium</taxon>
    </lineage>
</organism>
<dbReference type="Pfam" id="PF00076">
    <property type="entry name" value="RRM_1"/>
    <property type="match status" value="1"/>
</dbReference>
<keyword evidence="1 2" id="KW-0694">RNA-binding</keyword>
<name>A0A177WYQ6_BATDL</name>
<dbReference type="AlphaFoldDB" id="A0A177WYQ6"/>
<dbReference type="PANTHER" id="PTHR47640:SF11">
    <property type="entry name" value="RNA-BINDING PROTEIN 42"/>
    <property type="match status" value="1"/>
</dbReference>
<evidence type="ECO:0000256" key="1">
    <source>
        <dbReference type="ARBA" id="ARBA00022884"/>
    </source>
</evidence>
<dbReference type="InterPro" id="IPR012677">
    <property type="entry name" value="Nucleotide-bd_a/b_plait_sf"/>
</dbReference>
<dbReference type="SMART" id="SM00360">
    <property type="entry name" value="RRM"/>
    <property type="match status" value="1"/>
</dbReference>
<dbReference type="GO" id="GO:0003729">
    <property type="term" value="F:mRNA binding"/>
    <property type="evidence" value="ECO:0007669"/>
    <property type="project" value="InterPro"/>
</dbReference>
<gene>
    <name evidence="5" type="ORF">BDEG_28235</name>
</gene>
<dbReference type="Proteomes" id="UP000077115">
    <property type="component" value="Unassembled WGS sequence"/>
</dbReference>
<feature type="region of interest" description="Disordered" evidence="3">
    <location>
        <begin position="93"/>
        <end position="153"/>
    </location>
</feature>
<dbReference type="InterPro" id="IPR000504">
    <property type="entry name" value="RRM_dom"/>
</dbReference>
<reference evidence="5 6" key="1">
    <citation type="submission" date="2006-10" db="EMBL/GenBank/DDBJ databases">
        <title>The Genome Sequence of Batrachochytrium dendrobatidis JEL423.</title>
        <authorList>
            <consortium name="The Broad Institute Genome Sequencing Platform"/>
            <person name="Birren B."/>
            <person name="Lander E."/>
            <person name="Galagan J."/>
            <person name="Cuomo C."/>
            <person name="Devon K."/>
            <person name="Jaffe D."/>
            <person name="Butler J."/>
            <person name="Alvarez P."/>
            <person name="Gnerre S."/>
            <person name="Grabherr M."/>
            <person name="Kleber M."/>
            <person name="Mauceli E."/>
            <person name="Brockman W."/>
            <person name="Young S."/>
            <person name="LaButti K."/>
            <person name="Sykes S."/>
            <person name="DeCaprio D."/>
            <person name="Crawford M."/>
            <person name="Koehrsen M."/>
            <person name="Engels R."/>
            <person name="Montgomery P."/>
            <person name="Pearson M."/>
            <person name="Howarth C."/>
            <person name="Larson L."/>
            <person name="White J."/>
            <person name="O'Leary S."/>
            <person name="Kodira C."/>
            <person name="Zeng Q."/>
            <person name="Yandava C."/>
            <person name="Alvarado L."/>
            <person name="Longcore J."/>
            <person name="James T."/>
        </authorList>
    </citation>
    <scope>NUCLEOTIDE SEQUENCE [LARGE SCALE GENOMIC DNA]</scope>
    <source>
        <strain evidence="5 6">JEL423</strain>
    </source>
</reference>
<feature type="compositionally biased region" description="Polar residues" evidence="3">
    <location>
        <begin position="93"/>
        <end position="103"/>
    </location>
</feature>
<dbReference type="PANTHER" id="PTHR47640">
    <property type="entry name" value="TRNA SELENOCYSTEINE 1-ASSOCIATED PROTEIN 1-RELATED-RELATED"/>
    <property type="match status" value="1"/>
</dbReference>
<dbReference type="OrthoDB" id="1749473at2759"/>
<sequence>MDSNSPDAFSGSVDTSKPLDAASLYTHYNAYYTSLGVDTATAAYYAAMYAAEYSAAMSQYAKPLVSASAKSSTDASGSGTIGKHDDAKTDAATISNKNNSSTPFPEGHPANTESNNGVPYPVGYTPNKSKQTGSSATIQVRSKRDATKLSTGVAPKSATTAAISVGKSNPTSATHISASAQSTADTVRLDPIQSTKRQKRLTMRVAGGKVWSDPTMLEWDENDYRLFCGDIGNEVSDDLLTKSFSKYPSMLRAHVVRDKNNQSKGFGFVSFKDPEDFVKAMREMNGKYVGNRPIKLRKSTWKDRVGDNKNLKRLAGFSNVLSKK</sequence>
<dbReference type="InterPro" id="IPR050825">
    <property type="entry name" value="RBM42_RBP45_47-like"/>
</dbReference>
<dbReference type="Gene3D" id="3.30.70.330">
    <property type="match status" value="1"/>
</dbReference>
<evidence type="ECO:0000256" key="3">
    <source>
        <dbReference type="SAM" id="MobiDB-lite"/>
    </source>
</evidence>
<dbReference type="InterPro" id="IPR034215">
    <property type="entry name" value="RBM42_RRM"/>
</dbReference>
<reference evidence="5 6" key="2">
    <citation type="submission" date="2016-05" db="EMBL/GenBank/DDBJ databases">
        <title>Lineage-specific infection strategies underlie the spectrum of fungal disease in amphibians.</title>
        <authorList>
            <person name="Cuomo C.A."/>
            <person name="Farrer R.A."/>
            <person name="James T."/>
            <person name="Longcore J."/>
            <person name="Birren B."/>
        </authorList>
    </citation>
    <scope>NUCLEOTIDE SEQUENCE [LARGE SCALE GENOMIC DNA]</scope>
    <source>
        <strain evidence="5 6">JEL423</strain>
    </source>
</reference>
<dbReference type="InterPro" id="IPR035979">
    <property type="entry name" value="RBD_domain_sf"/>
</dbReference>
<dbReference type="eggNOG" id="KOG0226">
    <property type="taxonomic scope" value="Eukaryota"/>
</dbReference>
<feature type="compositionally biased region" description="Polar residues" evidence="3">
    <location>
        <begin position="126"/>
        <end position="140"/>
    </location>
</feature>
<evidence type="ECO:0000259" key="4">
    <source>
        <dbReference type="PROSITE" id="PS50102"/>
    </source>
</evidence>
<dbReference type="CDD" id="cd12383">
    <property type="entry name" value="RRM_RBM42"/>
    <property type="match status" value="1"/>
</dbReference>